<reference evidence="3 4" key="1">
    <citation type="journal article" date="2019" name="Nat. Ecol. Evol.">
        <title>Megaphylogeny resolves global patterns of mushroom evolution.</title>
        <authorList>
            <person name="Varga T."/>
            <person name="Krizsan K."/>
            <person name="Foldi C."/>
            <person name="Dima B."/>
            <person name="Sanchez-Garcia M."/>
            <person name="Sanchez-Ramirez S."/>
            <person name="Szollosi G.J."/>
            <person name="Szarkandi J.G."/>
            <person name="Papp V."/>
            <person name="Albert L."/>
            <person name="Andreopoulos W."/>
            <person name="Angelini C."/>
            <person name="Antonin V."/>
            <person name="Barry K.W."/>
            <person name="Bougher N.L."/>
            <person name="Buchanan P."/>
            <person name="Buyck B."/>
            <person name="Bense V."/>
            <person name="Catcheside P."/>
            <person name="Chovatia M."/>
            <person name="Cooper J."/>
            <person name="Damon W."/>
            <person name="Desjardin D."/>
            <person name="Finy P."/>
            <person name="Geml J."/>
            <person name="Haridas S."/>
            <person name="Hughes K."/>
            <person name="Justo A."/>
            <person name="Karasinski D."/>
            <person name="Kautmanova I."/>
            <person name="Kiss B."/>
            <person name="Kocsube S."/>
            <person name="Kotiranta H."/>
            <person name="LaButti K.M."/>
            <person name="Lechner B.E."/>
            <person name="Liimatainen K."/>
            <person name="Lipzen A."/>
            <person name="Lukacs Z."/>
            <person name="Mihaltcheva S."/>
            <person name="Morgado L.N."/>
            <person name="Niskanen T."/>
            <person name="Noordeloos M.E."/>
            <person name="Ohm R.A."/>
            <person name="Ortiz-Santana B."/>
            <person name="Ovrebo C."/>
            <person name="Racz N."/>
            <person name="Riley R."/>
            <person name="Savchenko A."/>
            <person name="Shiryaev A."/>
            <person name="Soop K."/>
            <person name="Spirin V."/>
            <person name="Szebenyi C."/>
            <person name="Tomsovsky M."/>
            <person name="Tulloss R.E."/>
            <person name="Uehling J."/>
            <person name="Grigoriev I.V."/>
            <person name="Vagvolgyi C."/>
            <person name="Papp T."/>
            <person name="Martin F.M."/>
            <person name="Miettinen O."/>
            <person name="Hibbett D.S."/>
            <person name="Nagy L.G."/>
        </authorList>
    </citation>
    <scope>NUCLEOTIDE SEQUENCE [LARGE SCALE GENOMIC DNA]</scope>
    <source>
        <strain evidence="3 4">CBS 962.96</strain>
    </source>
</reference>
<feature type="compositionally biased region" description="Basic and acidic residues" evidence="1">
    <location>
        <begin position="893"/>
        <end position="911"/>
    </location>
</feature>
<feature type="region of interest" description="Disordered" evidence="1">
    <location>
        <begin position="437"/>
        <end position="458"/>
    </location>
</feature>
<dbReference type="EMBL" id="ML179040">
    <property type="protein sequence ID" value="THV06859.1"/>
    <property type="molecule type" value="Genomic_DNA"/>
</dbReference>
<dbReference type="OrthoDB" id="3219582at2759"/>
<sequence length="911" mass="100189">MGSLCLSSAPILRCESFTRIQNIVFIIPVGLEIIFSTSLIFTNWGRGRKHLLLTAEGWTNLALAILDLLTHIIPAERIDLGTFRTIDIVIASLSFIPILLYMLFLFFFANSELIDILPIRFRNVGKFMLLIFIPAIVASNEVASFIGISHRVGQSSNGAPALVIGFSSDRDKTLWTFFTSLTLALLVAYQAVNFSFSFFRLVKAFLHQRSIEASDTDERHFFKGIGWIAGGYKLGAIETVVGFAQGGFGGAFTRRILRFLSRAFLVIGLTKGLDTVVDFREIKDELSGNKKRARWSRRVSRRLISNPRLSTFQQLSPAAQAFHNVPAPPQLPGAVPTTEPRRPRQPGGLMGMTEFDQLRRDVIFSRGERVAVEFDASSGRPPTLHMRFSALNIPSPAVVAAELSTLTTKSRPQTMTERVGGRPSSYYANSTMTRLTALDPRFNPNPGPERGREREPEPEKINNVFAAMSVSGHGHTRDASQLSGYADSVNSLSTSVVNRLAAQFPGLPPRVTNLSQYRQTMYERERELEKEKEAELARNVSSKSAKSWKSSSGLSTSNSMKRKPAPRASAYLDEIEGGGGVYINTVPQTRQPVPLDPFEDTKDSSPLPTPGPIDFSPSESPERPRFSSPVLPAPHRRNLTAESGSTVATDYNFTRPWIDRGVAGPSTETATPGSYNPSSAFTTPNSENPFKFDERQQVRNSQQGVPFIMRPTNRRSRGASRTLSTAGALSELAAVQEDQVGGSYSGGDENNNNNNDNSSNSRYRNRGKSMETIDISWLRRPEENDGQPSSAISAYEEPMVQRVVKGKMSASSSVLTPPSRPRLPAASQSDPSLVRIKSIGKAPRRYTPAPVKTNYTTRGSIYIEPIVIPPRGQAFSEVELVQGSGISSVRSGPLRDSDVLGHDDKAYAYAQ</sequence>
<feature type="compositionally biased region" description="Low complexity" evidence="1">
    <location>
        <begin position="746"/>
        <end position="762"/>
    </location>
</feature>
<evidence type="ECO:0000313" key="4">
    <source>
        <dbReference type="Proteomes" id="UP000297245"/>
    </source>
</evidence>
<keyword evidence="2" id="KW-1133">Transmembrane helix</keyword>
<feature type="transmembrane region" description="Helical" evidence="2">
    <location>
        <begin position="53"/>
        <end position="73"/>
    </location>
</feature>
<dbReference type="AlphaFoldDB" id="A0A4S8MVW1"/>
<feature type="region of interest" description="Disordered" evidence="1">
    <location>
        <begin position="522"/>
        <end position="567"/>
    </location>
</feature>
<name>A0A4S8MVW1_DENBC</name>
<feature type="region of interest" description="Disordered" evidence="1">
    <location>
        <begin position="582"/>
        <end position="647"/>
    </location>
</feature>
<feature type="transmembrane region" description="Helical" evidence="2">
    <location>
        <begin position="85"/>
        <end position="107"/>
    </location>
</feature>
<evidence type="ECO:0000256" key="2">
    <source>
        <dbReference type="SAM" id="Phobius"/>
    </source>
</evidence>
<evidence type="ECO:0000256" key="1">
    <source>
        <dbReference type="SAM" id="MobiDB-lite"/>
    </source>
</evidence>
<dbReference type="Proteomes" id="UP000297245">
    <property type="component" value="Unassembled WGS sequence"/>
</dbReference>
<feature type="region of interest" description="Disordered" evidence="1">
    <location>
        <begin position="887"/>
        <end position="911"/>
    </location>
</feature>
<keyword evidence="4" id="KW-1185">Reference proteome</keyword>
<feature type="region of interest" description="Disordered" evidence="1">
    <location>
        <begin position="329"/>
        <end position="351"/>
    </location>
</feature>
<feature type="transmembrane region" description="Helical" evidence="2">
    <location>
        <begin position="174"/>
        <end position="199"/>
    </location>
</feature>
<feature type="compositionally biased region" description="Low complexity" evidence="1">
    <location>
        <begin position="541"/>
        <end position="559"/>
    </location>
</feature>
<feature type="region of interest" description="Disordered" evidence="1">
    <location>
        <begin position="662"/>
        <end position="795"/>
    </location>
</feature>
<accession>A0A4S8MVW1</accession>
<organism evidence="3 4">
    <name type="scientific">Dendrothele bispora (strain CBS 962.96)</name>
    <dbReference type="NCBI Taxonomy" id="1314807"/>
    <lineage>
        <taxon>Eukaryota</taxon>
        <taxon>Fungi</taxon>
        <taxon>Dikarya</taxon>
        <taxon>Basidiomycota</taxon>
        <taxon>Agaricomycotina</taxon>
        <taxon>Agaricomycetes</taxon>
        <taxon>Agaricomycetidae</taxon>
        <taxon>Agaricales</taxon>
        <taxon>Agaricales incertae sedis</taxon>
        <taxon>Dendrothele</taxon>
    </lineage>
</organism>
<gene>
    <name evidence="3" type="ORF">K435DRAFT_415048</name>
</gene>
<evidence type="ECO:0000313" key="3">
    <source>
        <dbReference type="EMBL" id="THV06859.1"/>
    </source>
</evidence>
<feature type="compositionally biased region" description="Polar residues" evidence="1">
    <location>
        <begin position="666"/>
        <end position="688"/>
    </location>
</feature>
<keyword evidence="2" id="KW-0472">Membrane</keyword>
<feature type="region of interest" description="Disordered" evidence="1">
    <location>
        <begin position="810"/>
        <end position="831"/>
    </location>
</feature>
<feature type="transmembrane region" description="Helical" evidence="2">
    <location>
        <begin position="20"/>
        <end position="41"/>
    </location>
</feature>
<feature type="transmembrane region" description="Helical" evidence="2">
    <location>
        <begin position="127"/>
        <end position="148"/>
    </location>
</feature>
<keyword evidence="2" id="KW-0812">Transmembrane</keyword>
<feature type="compositionally biased region" description="Basic and acidic residues" evidence="1">
    <location>
        <begin position="449"/>
        <end position="458"/>
    </location>
</feature>
<protein>
    <submittedName>
        <fullName evidence="3">Uncharacterized protein</fullName>
    </submittedName>
</protein>
<proteinExistence type="predicted"/>
<feature type="compositionally biased region" description="Basic and acidic residues" evidence="1">
    <location>
        <begin position="522"/>
        <end position="536"/>
    </location>
</feature>
<feature type="region of interest" description="Disordered" evidence="1">
    <location>
        <begin position="408"/>
        <end position="427"/>
    </location>
</feature>